<protein>
    <submittedName>
        <fullName evidence="1">Uncharacterized protein</fullName>
    </submittedName>
</protein>
<accession>A0A2P8DKM9</accession>
<dbReference type="AlphaFoldDB" id="A0A2P8DKM9"/>
<comment type="caution">
    <text evidence="1">The sequence shown here is derived from an EMBL/GenBank/DDBJ whole genome shotgun (WGS) entry which is preliminary data.</text>
</comment>
<evidence type="ECO:0000313" key="1">
    <source>
        <dbReference type="EMBL" id="PSK97759.1"/>
    </source>
</evidence>
<evidence type="ECO:0000313" key="2">
    <source>
        <dbReference type="Proteomes" id="UP000240542"/>
    </source>
</evidence>
<reference evidence="1 2" key="1">
    <citation type="submission" date="2018-03" db="EMBL/GenBank/DDBJ databases">
        <title>Genomic Encyclopedia of Archaeal and Bacterial Type Strains, Phase II (KMG-II): from individual species to whole genera.</title>
        <authorList>
            <person name="Goeker M."/>
        </authorList>
    </citation>
    <scope>NUCLEOTIDE SEQUENCE [LARGE SCALE GENOMIC DNA]</scope>
    <source>
        <strain evidence="1 2">DSM 45312</strain>
    </source>
</reference>
<organism evidence="1 2">
    <name type="scientific">Murinocardiopsis flavida</name>
    <dbReference type="NCBI Taxonomy" id="645275"/>
    <lineage>
        <taxon>Bacteria</taxon>
        <taxon>Bacillati</taxon>
        <taxon>Actinomycetota</taxon>
        <taxon>Actinomycetes</taxon>
        <taxon>Streptosporangiales</taxon>
        <taxon>Nocardiopsidaceae</taxon>
        <taxon>Murinocardiopsis</taxon>
    </lineage>
</organism>
<dbReference type="Proteomes" id="UP000240542">
    <property type="component" value="Unassembled WGS sequence"/>
</dbReference>
<name>A0A2P8DKM9_9ACTN</name>
<keyword evidence="2" id="KW-1185">Reference proteome</keyword>
<dbReference type="OrthoDB" id="4350787at2"/>
<sequence length="148" mass="15469">MRRFEAPWGTAEVYAAEPVPPELRTLARDLAPLGPRFRPALLRFRIGEGRRAPYAAVWPPDRPVPRLTGGGPLTAGEARDLVFAEVQRLTCRVCGTTVRGVYPGGALGGGDRAASAHRPVDGCAACGSSFAASRVQALAVLPPAASGP</sequence>
<dbReference type="EMBL" id="PYGA01000007">
    <property type="protein sequence ID" value="PSK97759.1"/>
    <property type="molecule type" value="Genomic_DNA"/>
</dbReference>
<dbReference type="RefSeq" id="WP_106583093.1">
    <property type="nucleotide sequence ID" value="NZ_PYGA01000007.1"/>
</dbReference>
<gene>
    <name evidence="1" type="ORF">CLV63_107152</name>
</gene>
<proteinExistence type="predicted"/>